<proteinExistence type="predicted"/>
<protein>
    <recommendedName>
        <fullName evidence="1">Endonuclease/exonuclease/phosphatase domain-containing protein</fullName>
    </recommendedName>
</protein>
<accession>A0A2A3ZAD8</accession>
<dbReference type="GO" id="GO:0003824">
    <property type="term" value="F:catalytic activity"/>
    <property type="evidence" value="ECO:0007669"/>
    <property type="project" value="InterPro"/>
</dbReference>
<evidence type="ECO:0000313" key="3">
    <source>
        <dbReference type="Proteomes" id="UP000217720"/>
    </source>
</evidence>
<gene>
    <name evidence="2" type="ORF">CIK62_18275</name>
</gene>
<comment type="caution">
    <text evidence="2">The sequence shown here is derived from an EMBL/GenBank/DDBJ whole genome shotgun (WGS) entry which is preliminary data.</text>
</comment>
<sequence length="253" mass="28101">MFVRNSYRSVMLGCMVTIGTWNLENLFRPGEGSGPDSSTEYEKKLESLAETITNLGPDVLAVQEVGDPAALEDLAGKLQRTWRTVLADPDGRGIRVGFLSRSAVTKVEEIVDFPEGFSPVQINDKGETIEQMGRLVLKVRVRKDGAMFDIVSVHLKSKLLSYPGGRFSPRDEGERTRYSVYALHRGAAEAITKPGWIDEDPPRRSGSQSIVLCGNTSARHRTVREPDRRGCIKRELSWRTFKSGPSPVSFETS</sequence>
<dbReference type="AlphaFoldDB" id="A0A2A3ZAD8"/>
<dbReference type="InterPro" id="IPR036691">
    <property type="entry name" value="Endo/exonu/phosph_ase_sf"/>
</dbReference>
<dbReference type="Pfam" id="PF03372">
    <property type="entry name" value="Exo_endo_phos"/>
    <property type="match status" value="1"/>
</dbReference>
<dbReference type="Proteomes" id="UP000217720">
    <property type="component" value="Unassembled WGS sequence"/>
</dbReference>
<dbReference type="EMBL" id="NRGO01000048">
    <property type="protein sequence ID" value="PCC48499.1"/>
    <property type="molecule type" value="Genomic_DNA"/>
</dbReference>
<name>A0A2A3ZAD8_BREAU</name>
<feature type="domain" description="Endonuclease/exonuclease/phosphatase" evidence="1">
    <location>
        <begin position="19"/>
        <end position="119"/>
    </location>
</feature>
<evidence type="ECO:0000313" key="2">
    <source>
        <dbReference type="EMBL" id="PCC48499.1"/>
    </source>
</evidence>
<dbReference type="InterPro" id="IPR005135">
    <property type="entry name" value="Endo/exonuclease/phosphatase"/>
</dbReference>
<dbReference type="Gene3D" id="3.60.10.10">
    <property type="entry name" value="Endonuclease/exonuclease/phosphatase"/>
    <property type="match status" value="1"/>
</dbReference>
<dbReference type="SUPFAM" id="SSF56219">
    <property type="entry name" value="DNase I-like"/>
    <property type="match status" value="1"/>
</dbReference>
<dbReference type="PANTHER" id="PTHR42834">
    <property type="entry name" value="ENDONUCLEASE/EXONUCLEASE/PHOSPHATASE FAMILY PROTEIN (AFU_ORTHOLOGUE AFUA_3G09210)"/>
    <property type="match status" value="1"/>
</dbReference>
<evidence type="ECO:0000259" key="1">
    <source>
        <dbReference type="Pfam" id="PF03372"/>
    </source>
</evidence>
<dbReference type="PANTHER" id="PTHR42834:SF1">
    <property type="entry name" value="ENDONUCLEASE_EXONUCLEASE_PHOSPHATASE FAMILY PROTEIN (AFU_ORTHOLOGUE AFUA_3G09210)"/>
    <property type="match status" value="1"/>
</dbReference>
<organism evidence="2 3">
    <name type="scientific">Brevibacterium aurantiacum</name>
    <dbReference type="NCBI Taxonomy" id="273384"/>
    <lineage>
        <taxon>Bacteria</taxon>
        <taxon>Bacillati</taxon>
        <taxon>Actinomycetota</taxon>
        <taxon>Actinomycetes</taxon>
        <taxon>Micrococcales</taxon>
        <taxon>Brevibacteriaceae</taxon>
        <taxon>Brevibacterium</taxon>
    </lineage>
</organism>
<reference evidence="2 3" key="1">
    <citation type="journal article" date="2017" name="Elife">
        <title>Extensive horizontal gene transfer in cheese-associated bacteria.</title>
        <authorList>
            <person name="Bonham K.S."/>
            <person name="Wolfe B.E."/>
            <person name="Dutton R.J."/>
        </authorList>
    </citation>
    <scope>NUCLEOTIDE SEQUENCE [LARGE SCALE GENOMIC DNA]</scope>
    <source>
        <strain evidence="2 3">900_6</strain>
    </source>
</reference>